<dbReference type="PROSITE" id="PS50110">
    <property type="entry name" value="RESPONSE_REGULATORY"/>
    <property type="match status" value="1"/>
</dbReference>
<organism evidence="8 9">
    <name type="scientific">Nitrospira defluvii</name>
    <dbReference type="NCBI Taxonomy" id="330214"/>
    <lineage>
        <taxon>Bacteria</taxon>
        <taxon>Pseudomonadati</taxon>
        <taxon>Nitrospirota</taxon>
        <taxon>Nitrospiria</taxon>
        <taxon>Nitrospirales</taxon>
        <taxon>Nitrospiraceae</taxon>
        <taxon>Nitrospira</taxon>
    </lineage>
</organism>
<dbReference type="Gene3D" id="1.10.10.10">
    <property type="entry name" value="Winged helix-like DNA-binding domain superfamily/Winged helix DNA-binding domain"/>
    <property type="match status" value="1"/>
</dbReference>
<dbReference type="GO" id="GO:0000976">
    <property type="term" value="F:transcription cis-regulatory region binding"/>
    <property type="evidence" value="ECO:0007669"/>
    <property type="project" value="TreeGrafter"/>
</dbReference>
<dbReference type="Gene3D" id="3.40.50.2300">
    <property type="match status" value="1"/>
</dbReference>
<dbReference type="SUPFAM" id="SSF52172">
    <property type="entry name" value="CheY-like"/>
    <property type="match status" value="1"/>
</dbReference>
<keyword evidence="5" id="KW-0804">Transcription</keyword>
<dbReference type="STRING" id="330214.NIDE2412"/>
<dbReference type="InterPro" id="IPR016032">
    <property type="entry name" value="Sig_transdc_resp-reg_C-effctor"/>
</dbReference>
<dbReference type="eggNOG" id="COG0745">
    <property type="taxonomic scope" value="Bacteria"/>
</dbReference>
<dbReference type="SUPFAM" id="SSF46894">
    <property type="entry name" value="C-terminal effector domain of the bipartite response regulators"/>
    <property type="match status" value="1"/>
</dbReference>
<dbReference type="AlphaFoldDB" id="D8PFT5"/>
<proteinExistence type="predicted"/>
<evidence type="ECO:0000256" key="5">
    <source>
        <dbReference type="ARBA" id="ARBA00023163"/>
    </source>
</evidence>
<evidence type="ECO:0000313" key="8">
    <source>
        <dbReference type="EMBL" id="CBK42122.1"/>
    </source>
</evidence>
<evidence type="ECO:0000259" key="7">
    <source>
        <dbReference type="PROSITE" id="PS50110"/>
    </source>
</evidence>
<sequence length="240" mass="26692">MGLEIIQIVEDDHSQAKLLDQILRQASFRTNVAFDGPSAMQDVWRIKPSLIVADDNLPGLNGREMCKRLRQDPSTKHIPFIVLSGYSSEERRVEALDSGADDFIVKPYGAAELVARVRALLRRTQQGQGQEEELGEDLALTENLYAVEYRGRKLILSTEEWKTLRRLVGSVGSVVPREELSTLLWGNDALLHDGEMDRCMEQLNTKLTGEGPAVGSIKIVPGGFRLLLPSSEKSDVLPAR</sequence>
<dbReference type="HOGENOM" id="CLU_000445_30_4_0"/>
<evidence type="ECO:0000256" key="3">
    <source>
        <dbReference type="ARBA" id="ARBA00023015"/>
    </source>
</evidence>
<keyword evidence="4" id="KW-0238">DNA-binding</keyword>
<dbReference type="KEGG" id="nde:NIDE2412"/>
<dbReference type="InterPro" id="IPR039420">
    <property type="entry name" value="WalR-like"/>
</dbReference>
<keyword evidence="9" id="KW-1185">Reference proteome</keyword>
<dbReference type="Pfam" id="PF00072">
    <property type="entry name" value="Response_reg"/>
    <property type="match status" value="1"/>
</dbReference>
<keyword evidence="2" id="KW-0902">Two-component regulatory system</keyword>
<dbReference type="PANTHER" id="PTHR48111:SF1">
    <property type="entry name" value="TWO-COMPONENT RESPONSE REGULATOR ORR33"/>
    <property type="match status" value="1"/>
</dbReference>
<dbReference type="EMBL" id="FP929003">
    <property type="protein sequence ID" value="CBK42122.1"/>
    <property type="molecule type" value="Genomic_DNA"/>
</dbReference>
<dbReference type="PANTHER" id="PTHR48111">
    <property type="entry name" value="REGULATOR OF RPOS"/>
    <property type="match status" value="1"/>
</dbReference>
<protein>
    <submittedName>
        <fullName evidence="8">Signal transduction response regulator</fullName>
    </submittedName>
</protein>
<evidence type="ECO:0000256" key="4">
    <source>
        <dbReference type="ARBA" id="ARBA00023125"/>
    </source>
</evidence>
<accession>D8PFT5</accession>
<gene>
    <name evidence="8" type="ORF">NIDE2412</name>
</gene>
<dbReference type="GO" id="GO:0000156">
    <property type="term" value="F:phosphorelay response regulator activity"/>
    <property type="evidence" value="ECO:0007669"/>
    <property type="project" value="TreeGrafter"/>
</dbReference>
<keyword evidence="1 6" id="KW-0597">Phosphoprotein</keyword>
<keyword evidence="3" id="KW-0805">Transcription regulation</keyword>
<dbReference type="GO" id="GO:0006355">
    <property type="term" value="P:regulation of DNA-templated transcription"/>
    <property type="evidence" value="ECO:0007669"/>
    <property type="project" value="InterPro"/>
</dbReference>
<name>D8PFT5_9BACT</name>
<dbReference type="GO" id="GO:0032993">
    <property type="term" value="C:protein-DNA complex"/>
    <property type="evidence" value="ECO:0007669"/>
    <property type="project" value="TreeGrafter"/>
</dbReference>
<dbReference type="InterPro" id="IPR036388">
    <property type="entry name" value="WH-like_DNA-bd_sf"/>
</dbReference>
<evidence type="ECO:0000256" key="2">
    <source>
        <dbReference type="ARBA" id="ARBA00023012"/>
    </source>
</evidence>
<evidence type="ECO:0000256" key="1">
    <source>
        <dbReference type="ARBA" id="ARBA00022553"/>
    </source>
</evidence>
<dbReference type="Proteomes" id="UP000001660">
    <property type="component" value="Chromosome"/>
</dbReference>
<dbReference type="InterPro" id="IPR001789">
    <property type="entry name" value="Sig_transdc_resp-reg_receiver"/>
</dbReference>
<feature type="domain" description="Response regulatory" evidence="7">
    <location>
        <begin position="5"/>
        <end position="121"/>
    </location>
</feature>
<dbReference type="GO" id="GO:0005829">
    <property type="term" value="C:cytosol"/>
    <property type="evidence" value="ECO:0007669"/>
    <property type="project" value="TreeGrafter"/>
</dbReference>
<evidence type="ECO:0000256" key="6">
    <source>
        <dbReference type="PROSITE-ProRule" id="PRU00169"/>
    </source>
</evidence>
<reference evidence="8 9" key="1">
    <citation type="journal article" date="2010" name="Proc. Natl. Acad. Sci. U.S.A.">
        <title>A Nitrospira metagenome illuminates the physiology and evolution of globally important nitrite-oxidizing bacteria.</title>
        <authorList>
            <person name="Lucker S."/>
            <person name="Wagner M."/>
            <person name="Maixner F."/>
            <person name="Pelletier E."/>
            <person name="Koch H."/>
            <person name="Vacherie B."/>
            <person name="Rattei T."/>
            <person name="Sinninghe Damste J."/>
            <person name="Spieck E."/>
            <person name="Le Paslier D."/>
            <person name="Daims H."/>
        </authorList>
    </citation>
    <scope>NUCLEOTIDE SEQUENCE [LARGE SCALE GENOMIC DNA]</scope>
</reference>
<evidence type="ECO:0000313" key="9">
    <source>
        <dbReference type="Proteomes" id="UP000001660"/>
    </source>
</evidence>
<dbReference type="SMART" id="SM00448">
    <property type="entry name" value="REC"/>
    <property type="match status" value="1"/>
</dbReference>
<feature type="modified residue" description="4-aspartylphosphate" evidence="6">
    <location>
        <position position="54"/>
    </location>
</feature>
<dbReference type="InterPro" id="IPR011006">
    <property type="entry name" value="CheY-like_superfamily"/>
</dbReference>